<dbReference type="InterPro" id="IPR052017">
    <property type="entry name" value="TSUP"/>
</dbReference>
<proteinExistence type="inferred from homology"/>
<dbReference type="EMBL" id="FXXP01000003">
    <property type="protein sequence ID" value="SMX30036.1"/>
    <property type="molecule type" value="Genomic_DNA"/>
</dbReference>
<evidence type="ECO:0000313" key="9">
    <source>
        <dbReference type="EMBL" id="SMX30036.1"/>
    </source>
</evidence>
<dbReference type="PANTHER" id="PTHR30269:SF0">
    <property type="entry name" value="MEMBRANE TRANSPORTER PROTEIN YFCA-RELATED"/>
    <property type="match status" value="1"/>
</dbReference>
<evidence type="ECO:0000256" key="4">
    <source>
        <dbReference type="ARBA" id="ARBA00022475"/>
    </source>
</evidence>
<feature type="transmembrane region" description="Helical" evidence="8">
    <location>
        <begin position="40"/>
        <end position="61"/>
    </location>
</feature>
<evidence type="ECO:0000256" key="8">
    <source>
        <dbReference type="RuleBase" id="RU363041"/>
    </source>
</evidence>
<keyword evidence="6 8" id="KW-1133">Transmembrane helix</keyword>
<evidence type="ECO:0000256" key="3">
    <source>
        <dbReference type="ARBA" id="ARBA00022448"/>
    </source>
</evidence>
<evidence type="ECO:0000256" key="2">
    <source>
        <dbReference type="ARBA" id="ARBA00009142"/>
    </source>
</evidence>
<dbReference type="OrthoDB" id="9807082at2"/>
<accession>A0A238JJR9</accession>
<feature type="transmembrane region" description="Helical" evidence="8">
    <location>
        <begin position="184"/>
        <end position="217"/>
    </location>
</feature>
<dbReference type="RefSeq" id="WP_099248768.1">
    <property type="nucleotide sequence ID" value="NZ_FXXP01000003.1"/>
</dbReference>
<evidence type="ECO:0000256" key="1">
    <source>
        <dbReference type="ARBA" id="ARBA00004651"/>
    </source>
</evidence>
<evidence type="ECO:0000256" key="7">
    <source>
        <dbReference type="ARBA" id="ARBA00023136"/>
    </source>
</evidence>
<name>A0A238JJR9_9RHOB</name>
<gene>
    <name evidence="9" type="ORF">TRP8649_04176</name>
</gene>
<dbReference type="Pfam" id="PF01925">
    <property type="entry name" value="TauE"/>
    <property type="match status" value="1"/>
</dbReference>
<reference evidence="10" key="1">
    <citation type="submission" date="2017-05" db="EMBL/GenBank/DDBJ databases">
        <authorList>
            <person name="Rodrigo-Torres L."/>
            <person name="Arahal R. D."/>
            <person name="Lucena T."/>
        </authorList>
    </citation>
    <scope>NUCLEOTIDE SEQUENCE [LARGE SCALE GENOMIC DNA]</scope>
    <source>
        <strain evidence="10">CECT 8649</strain>
    </source>
</reference>
<keyword evidence="5 8" id="KW-0812">Transmembrane</keyword>
<dbReference type="GO" id="GO:0005886">
    <property type="term" value="C:plasma membrane"/>
    <property type="evidence" value="ECO:0007669"/>
    <property type="project" value="UniProtKB-SubCell"/>
</dbReference>
<feature type="transmembrane region" description="Helical" evidence="8">
    <location>
        <begin position="105"/>
        <end position="124"/>
    </location>
</feature>
<keyword evidence="7 8" id="KW-0472">Membrane</keyword>
<feature type="transmembrane region" description="Helical" evidence="8">
    <location>
        <begin position="136"/>
        <end position="164"/>
    </location>
</feature>
<comment type="similarity">
    <text evidence="2 8">Belongs to the 4-toluene sulfonate uptake permease (TSUP) (TC 2.A.102) family.</text>
</comment>
<organism evidence="9 10">
    <name type="scientific">Pelagimonas phthalicica</name>
    <dbReference type="NCBI Taxonomy" id="1037362"/>
    <lineage>
        <taxon>Bacteria</taxon>
        <taxon>Pseudomonadati</taxon>
        <taxon>Pseudomonadota</taxon>
        <taxon>Alphaproteobacteria</taxon>
        <taxon>Rhodobacterales</taxon>
        <taxon>Roseobacteraceae</taxon>
        <taxon>Pelagimonas</taxon>
    </lineage>
</organism>
<sequence length="249" mass="25455">MIDMVVLAVAGFVAGILNAVAGGGTFLTFPALVWVGLPPVAANATSTLAAMPGYASAAWAFRHDLRSEGSLRLPGIIATATLGGVAGAILLIVTPSDVFTGVVPWLLLLATVLFGGGPLLLKLAQSRGLGQAGLPASVFTVALVAIYGGYFNGGLGIMLLAAFSLLGYQNLHTMNGLKNMISSIISVVSSIAFVSAGLIVWKPALVIAVAITIGGYVGASQSRRIKNQALLRWFVTAVGAVTTLIFFLS</sequence>
<dbReference type="PANTHER" id="PTHR30269">
    <property type="entry name" value="TRANSMEMBRANE PROTEIN YFCA"/>
    <property type="match status" value="1"/>
</dbReference>
<keyword evidence="3" id="KW-0813">Transport</keyword>
<dbReference type="Proteomes" id="UP000225972">
    <property type="component" value="Unassembled WGS sequence"/>
</dbReference>
<evidence type="ECO:0000256" key="6">
    <source>
        <dbReference type="ARBA" id="ARBA00022989"/>
    </source>
</evidence>
<feature type="transmembrane region" description="Helical" evidence="8">
    <location>
        <begin position="73"/>
        <end position="93"/>
    </location>
</feature>
<evidence type="ECO:0000313" key="10">
    <source>
        <dbReference type="Proteomes" id="UP000225972"/>
    </source>
</evidence>
<dbReference type="InterPro" id="IPR002781">
    <property type="entry name" value="TM_pro_TauE-like"/>
</dbReference>
<dbReference type="AlphaFoldDB" id="A0A238JJR9"/>
<keyword evidence="10" id="KW-1185">Reference proteome</keyword>
<protein>
    <recommendedName>
        <fullName evidence="8">Probable membrane transporter protein</fullName>
    </recommendedName>
</protein>
<keyword evidence="4 8" id="KW-1003">Cell membrane</keyword>
<evidence type="ECO:0000256" key="5">
    <source>
        <dbReference type="ARBA" id="ARBA00022692"/>
    </source>
</evidence>
<comment type="subcellular location">
    <subcellularLocation>
        <location evidence="1 8">Cell membrane</location>
        <topology evidence="1 8">Multi-pass membrane protein</topology>
    </subcellularLocation>
</comment>
<feature type="transmembrane region" description="Helical" evidence="8">
    <location>
        <begin position="229"/>
        <end position="248"/>
    </location>
</feature>